<evidence type="ECO:0000256" key="1">
    <source>
        <dbReference type="SAM" id="Phobius"/>
    </source>
</evidence>
<proteinExistence type="predicted"/>
<feature type="transmembrane region" description="Helical" evidence="1">
    <location>
        <begin position="110"/>
        <end position="130"/>
    </location>
</feature>
<dbReference type="RefSeq" id="WP_180287359.1">
    <property type="nucleotide sequence ID" value="NZ_AWWI01000055.1"/>
</dbReference>
<dbReference type="Proteomes" id="UP000231259">
    <property type="component" value="Unassembled WGS sequence"/>
</dbReference>
<keyword evidence="1" id="KW-0472">Membrane</keyword>
<feature type="transmembrane region" description="Helical" evidence="1">
    <location>
        <begin position="26"/>
        <end position="49"/>
    </location>
</feature>
<feature type="transmembrane region" description="Helical" evidence="1">
    <location>
        <begin position="150"/>
        <end position="173"/>
    </location>
</feature>
<protein>
    <submittedName>
        <fullName evidence="2">Uncharacterized protein</fullName>
    </submittedName>
</protein>
<evidence type="ECO:0000313" key="3">
    <source>
        <dbReference type="Proteomes" id="UP000231259"/>
    </source>
</evidence>
<feature type="transmembrane region" description="Helical" evidence="1">
    <location>
        <begin position="69"/>
        <end position="89"/>
    </location>
</feature>
<dbReference type="AlphaFoldDB" id="A0A2G8RGZ7"/>
<feature type="non-terminal residue" evidence="2">
    <location>
        <position position="1"/>
    </location>
</feature>
<keyword evidence="1" id="KW-0812">Transmembrane</keyword>
<comment type="caution">
    <text evidence="2">The sequence shown here is derived from an EMBL/GenBank/DDBJ whole genome shotgun (WGS) entry which is preliminary data.</text>
</comment>
<keyword evidence="3" id="KW-1185">Reference proteome</keyword>
<accession>A0A2G8RGZ7</accession>
<gene>
    <name evidence="2" type="ORF">P775_07620</name>
</gene>
<dbReference type="EMBL" id="AWWI01000055">
    <property type="protein sequence ID" value="PIL20800.1"/>
    <property type="molecule type" value="Genomic_DNA"/>
</dbReference>
<keyword evidence="1" id="KW-1133">Transmembrane helix</keyword>
<evidence type="ECO:0000313" key="2">
    <source>
        <dbReference type="EMBL" id="PIL20800.1"/>
    </source>
</evidence>
<organism evidence="2 3">
    <name type="scientific">Puniceibacterium antarcticum</name>
    <dbReference type="NCBI Taxonomy" id="1206336"/>
    <lineage>
        <taxon>Bacteria</taxon>
        <taxon>Pseudomonadati</taxon>
        <taxon>Pseudomonadota</taxon>
        <taxon>Alphaproteobacteria</taxon>
        <taxon>Rhodobacterales</taxon>
        <taxon>Paracoccaceae</taxon>
        <taxon>Puniceibacterium</taxon>
    </lineage>
</organism>
<reference evidence="2 3" key="1">
    <citation type="submission" date="2013-09" db="EMBL/GenBank/DDBJ databases">
        <title>Genome sequencing of Phaeobacter antarcticus sp. nov. SM1211.</title>
        <authorList>
            <person name="Zhang X.-Y."/>
            <person name="Liu C."/>
            <person name="Chen X.-L."/>
            <person name="Xie B.-B."/>
            <person name="Qin Q.-L."/>
            <person name="Rong J.-C."/>
            <person name="Zhang Y.-Z."/>
        </authorList>
    </citation>
    <scope>NUCLEOTIDE SEQUENCE [LARGE SCALE GENOMIC DNA]</scope>
    <source>
        <strain evidence="2 3">SM1211</strain>
    </source>
</reference>
<name>A0A2G8RGZ7_9RHOB</name>
<sequence>LLAWHIGVNRRWFTGLLRGGYDARRLLSVVLHLGLIVGMGLLLVASVAISDSLLAALPLPESFALRQVHLFTAYWVMIAVGAHLGLHWTRVMATTRGMLRLTPPNTLRTWTLRAVAAAVFLLAFDSVATLDLRSKLTFRPSLSFWDFSTSVAPFFWHWAAVLSLPAIPVHYGVRLLRARR</sequence>